<evidence type="ECO:0000313" key="2">
    <source>
        <dbReference type="Proteomes" id="UP001314170"/>
    </source>
</evidence>
<proteinExistence type="predicted"/>
<protein>
    <submittedName>
        <fullName evidence="1">Uncharacterized protein</fullName>
    </submittedName>
</protein>
<dbReference type="PANTHER" id="PTHR37720:SF2">
    <property type="entry name" value="OS10G0481400 PROTEIN"/>
    <property type="match status" value="1"/>
</dbReference>
<organism evidence="1 2">
    <name type="scientific">Dovyalis caffra</name>
    <dbReference type="NCBI Taxonomy" id="77055"/>
    <lineage>
        <taxon>Eukaryota</taxon>
        <taxon>Viridiplantae</taxon>
        <taxon>Streptophyta</taxon>
        <taxon>Embryophyta</taxon>
        <taxon>Tracheophyta</taxon>
        <taxon>Spermatophyta</taxon>
        <taxon>Magnoliopsida</taxon>
        <taxon>eudicotyledons</taxon>
        <taxon>Gunneridae</taxon>
        <taxon>Pentapetalae</taxon>
        <taxon>rosids</taxon>
        <taxon>fabids</taxon>
        <taxon>Malpighiales</taxon>
        <taxon>Salicaceae</taxon>
        <taxon>Flacourtieae</taxon>
        <taxon>Dovyalis</taxon>
    </lineage>
</organism>
<gene>
    <name evidence="1" type="ORF">DCAF_LOCUS8936</name>
</gene>
<evidence type="ECO:0000313" key="1">
    <source>
        <dbReference type="EMBL" id="CAK7332351.1"/>
    </source>
</evidence>
<sequence>MTHHTSHHLRPPLRPPPLTRISASSLFSSHSQVTTHRPSPYRVADYSLAEPFTSSLLSLRQALESIDGFPGLKGTSVDIVHSKIQRIFPEVSSFSPFEISLEEKFLPISSPDNRTTGHGNLSLIKEVTNRILVGYLRSLPHMNSTRPNRNSCLRIKFLHSIHQHRNLHPNFSSQEVDGKNIASLKQESKLPEVIIVGGRGMNCGKNKEERLLGATLGAAFAGFVVFEQRKRIYQSISPNHTQFQNCNTVLVDSLELRTNKDPKSALGQGLFLQRCFNA</sequence>
<dbReference type="AlphaFoldDB" id="A0AAV1RDM2"/>
<name>A0AAV1RDM2_9ROSI</name>
<dbReference type="PANTHER" id="PTHR37720">
    <property type="entry name" value="OS10G0481400 PROTEIN"/>
    <property type="match status" value="1"/>
</dbReference>
<reference evidence="1 2" key="1">
    <citation type="submission" date="2024-01" db="EMBL/GenBank/DDBJ databases">
        <authorList>
            <person name="Waweru B."/>
        </authorList>
    </citation>
    <scope>NUCLEOTIDE SEQUENCE [LARGE SCALE GENOMIC DNA]</scope>
</reference>
<dbReference type="EMBL" id="CAWUPB010000913">
    <property type="protein sequence ID" value="CAK7332351.1"/>
    <property type="molecule type" value="Genomic_DNA"/>
</dbReference>
<dbReference type="Proteomes" id="UP001314170">
    <property type="component" value="Unassembled WGS sequence"/>
</dbReference>
<comment type="caution">
    <text evidence="1">The sequence shown here is derived from an EMBL/GenBank/DDBJ whole genome shotgun (WGS) entry which is preliminary data.</text>
</comment>
<accession>A0AAV1RDM2</accession>
<keyword evidence="2" id="KW-1185">Reference proteome</keyword>